<dbReference type="EMBL" id="BAABJI010000002">
    <property type="protein sequence ID" value="GAA4912256.1"/>
    <property type="molecule type" value="Genomic_DNA"/>
</dbReference>
<organism evidence="1 2">
    <name type="scientific">Mucilaginibacter defluvii</name>
    <dbReference type="NCBI Taxonomy" id="1196019"/>
    <lineage>
        <taxon>Bacteria</taxon>
        <taxon>Pseudomonadati</taxon>
        <taxon>Bacteroidota</taxon>
        <taxon>Sphingobacteriia</taxon>
        <taxon>Sphingobacteriales</taxon>
        <taxon>Sphingobacteriaceae</taxon>
        <taxon>Mucilaginibacter</taxon>
    </lineage>
</organism>
<reference evidence="2" key="1">
    <citation type="journal article" date="2019" name="Int. J. Syst. Evol. Microbiol.">
        <title>The Global Catalogue of Microorganisms (GCM) 10K type strain sequencing project: providing services to taxonomists for standard genome sequencing and annotation.</title>
        <authorList>
            <consortium name="The Broad Institute Genomics Platform"/>
            <consortium name="The Broad Institute Genome Sequencing Center for Infectious Disease"/>
            <person name="Wu L."/>
            <person name="Ma J."/>
        </authorList>
    </citation>
    <scope>NUCLEOTIDE SEQUENCE [LARGE SCALE GENOMIC DNA]</scope>
    <source>
        <strain evidence="2">JCM 18283</strain>
    </source>
</reference>
<name>A0ABP9FPT4_9SPHI</name>
<comment type="caution">
    <text evidence="1">The sequence shown here is derived from an EMBL/GenBank/DDBJ whole genome shotgun (WGS) entry which is preliminary data.</text>
</comment>
<keyword evidence="2" id="KW-1185">Reference proteome</keyword>
<evidence type="ECO:0000313" key="1">
    <source>
        <dbReference type="EMBL" id="GAA4912256.1"/>
    </source>
</evidence>
<dbReference type="Proteomes" id="UP001501436">
    <property type="component" value="Unassembled WGS sequence"/>
</dbReference>
<evidence type="ECO:0000313" key="2">
    <source>
        <dbReference type="Proteomes" id="UP001501436"/>
    </source>
</evidence>
<gene>
    <name evidence="1" type="ORF">GCM10023313_14140</name>
</gene>
<sequence>MKTQFRSELVRIAYNCRKATFLIEKKQETALSGREKLELKFHLAGCSICRIYQQQSILINNMMHRLFKDIPVEIRLDGDFKTSLQQKINERLISDN</sequence>
<evidence type="ECO:0008006" key="3">
    <source>
        <dbReference type="Google" id="ProtNLM"/>
    </source>
</evidence>
<dbReference type="RefSeq" id="WP_345330310.1">
    <property type="nucleotide sequence ID" value="NZ_BAABJI010000002.1"/>
</dbReference>
<protein>
    <recommendedName>
        <fullName evidence="3">Zinc finger protein</fullName>
    </recommendedName>
</protein>
<proteinExistence type="predicted"/>
<accession>A0ABP9FPT4</accession>